<name>A0AAD6YG91_9AGAR</name>
<evidence type="ECO:0000256" key="1">
    <source>
        <dbReference type="SAM" id="MobiDB-lite"/>
    </source>
</evidence>
<keyword evidence="4" id="KW-1185">Reference proteome</keyword>
<sequence>MVNVNQPRPPSPLSQSESAWEPTLGDEYREPALSPDSEGEYTSLLQHDDAPAAKELDSCTPSRSASTLDRLVRIATVIIVCCTVIDMILILYLGIQRQTTGTNARPNEDDLEIRSPYVNLAELYSQTPLESSKHDPIVNHARAFVQISSTEPNRIFPPYGLMRPIADGMVPEYERRLLATPTISTIAQFRVADFGMELCSLSITVPPRNSSGDHIMNTASVDIWSLPVTKKLNMQKLSYSTRPLGGTFFGSLPVSFNKTTRLPAYPCLSGTYQTFEFRCSKPECSIDITGQGDEASGLYIYQYQTI</sequence>
<comment type="caution">
    <text evidence="3">The sequence shown here is derived from an EMBL/GenBank/DDBJ whole genome shotgun (WGS) entry which is preliminary data.</text>
</comment>
<protein>
    <recommendedName>
        <fullName evidence="5">Ubiquitin 3 binding protein But2 C-terminal domain-containing protein</fullName>
    </recommendedName>
</protein>
<proteinExistence type="predicted"/>
<keyword evidence="2" id="KW-0812">Transmembrane</keyword>
<organism evidence="3 4">
    <name type="scientific">Mycena pura</name>
    <dbReference type="NCBI Taxonomy" id="153505"/>
    <lineage>
        <taxon>Eukaryota</taxon>
        <taxon>Fungi</taxon>
        <taxon>Dikarya</taxon>
        <taxon>Basidiomycota</taxon>
        <taxon>Agaricomycotina</taxon>
        <taxon>Agaricomycetes</taxon>
        <taxon>Agaricomycetidae</taxon>
        <taxon>Agaricales</taxon>
        <taxon>Marasmiineae</taxon>
        <taxon>Mycenaceae</taxon>
        <taxon>Mycena</taxon>
    </lineage>
</organism>
<evidence type="ECO:0008006" key="5">
    <source>
        <dbReference type="Google" id="ProtNLM"/>
    </source>
</evidence>
<feature type="region of interest" description="Disordered" evidence="1">
    <location>
        <begin position="1"/>
        <end position="41"/>
    </location>
</feature>
<feature type="transmembrane region" description="Helical" evidence="2">
    <location>
        <begin position="71"/>
        <end position="95"/>
    </location>
</feature>
<keyword evidence="2" id="KW-0472">Membrane</keyword>
<accession>A0AAD6YG91</accession>
<gene>
    <name evidence="3" type="ORF">GGX14DRAFT_585061</name>
</gene>
<dbReference type="AlphaFoldDB" id="A0AAD6YG91"/>
<evidence type="ECO:0000256" key="2">
    <source>
        <dbReference type="SAM" id="Phobius"/>
    </source>
</evidence>
<evidence type="ECO:0000313" key="3">
    <source>
        <dbReference type="EMBL" id="KAJ7220016.1"/>
    </source>
</evidence>
<dbReference type="EMBL" id="JARJCW010000010">
    <property type="protein sequence ID" value="KAJ7220016.1"/>
    <property type="molecule type" value="Genomic_DNA"/>
</dbReference>
<keyword evidence="2" id="KW-1133">Transmembrane helix</keyword>
<evidence type="ECO:0000313" key="4">
    <source>
        <dbReference type="Proteomes" id="UP001219525"/>
    </source>
</evidence>
<dbReference type="Proteomes" id="UP001219525">
    <property type="component" value="Unassembled WGS sequence"/>
</dbReference>
<reference evidence="3" key="1">
    <citation type="submission" date="2023-03" db="EMBL/GenBank/DDBJ databases">
        <title>Massive genome expansion in bonnet fungi (Mycena s.s.) driven by repeated elements and novel gene families across ecological guilds.</title>
        <authorList>
            <consortium name="Lawrence Berkeley National Laboratory"/>
            <person name="Harder C.B."/>
            <person name="Miyauchi S."/>
            <person name="Viragh M."/>
            <person name="Kuo A."/>
            <person name="Thoen E."/>
            <person name="Andreopoulos B."/>
            <person name="Lu D."/>
            <person name="Skrede I."/>
            <person name="Drula E."/>
            <person name="Henrissat B."/>
            <person name="Morin E."/>
            <person name="Kohler A."/>
            <person name="Barry K."/>
            <person name="LaButti K."/>
            <person name="Morin E."/>
            <person name="Salamov A."/>
            <person name="Lipzen A."/>
            <person name="Mereny Z."/>
            <person name="Hegedus B."/>
            <person name="Baldrian P."/>
            <person name="Stursova M."/>
            <person name="Weitz H."/>
            <person name="Taylor A."/>
            <person name="Grigoriev I.V."/>
            <person name="Nagy L.G."/>
            <person name="Martin F."/>
            <person name="Kauserud H."/>
        </authorList>
    </citation>
    <scope>NUCLEOTIDE SEQUENCE</scope>
    <source>
        <strain evidence="3">9144</strain>
    </source>
</reference>